<feature type="region of interest" description="Disordered" evidence="1">
    <location>
        <begin position="935"/>
        <end position="980"/>
    </location>
</feature>
<evidence type="ECO:0000259" key="5">
    <source>
        <dbReference type="Pfam" id="PF08434"/>
    </source>
</evidence>
<dbReference type="AlphaFoldDB" id="A0AAV2R3Q1"/>
<dbReference type="GO" id="GO:0032991">
    <property type="term" value="C:protein-containing complex"/>
    <property type="evidence" value="ECO:0007669"/>
    <property type="project" value="UniProtKB-ARBA"/>
</dbReference>
<name>A0AAV2R3Q1_MEGNR</name>
<comment type="caution">
    <text evidence="6">The sequence shown here is derived from an EMBL/GenBank/DDBJ whole genome shotgun (WGS) entry which is preliminary data.</text>
</comment>
<dbReference type="CDD" id="cd00198">
    <property type="entry name" value="vWFA"/>
    <property type="match status" value="1"/>
</dbReference>
<gene>
    <name evidence="6" type="ORF">MNOR_LOCUS20480</name>
</gene>
<dbReference type="Pfam" id="PF08434">
    <property type="entry name" value="CLCA"/>
    <property type="match status" value="2"/>
</dbReference>
<sequence length="1164" mass="127837">MYNLVWLMVSLGLVSQLTESYQVRDLELVDGGYNGLLVEISEDLQQQHCNALIHGLKNVFGKFSGELWTATGGRASLRDVTVFLPASWRTDALSCSLVGPITPTAMHRDAHIHVGGAHPVFASWPWAQQSEGCGRPGDFIHIGGDLVRSSGSMKGVATRAGQRLTAEWAKFRWGVFSEQGHVGDPLYPVTISRDGMEVLNTCLPEGSTAPFCATEDHSPEAPNKHNALCGGSSAWEVIMESQDFANGRNEPTNRTSLVPTLHFVQPTAPTVVFVVEDTAVMNLQRRWEFVRKALRRVVVYDVPDGAHVGVVVFNSVASTAAPVSQMESHSDVRTRIGSSLPRNPSRVPESHKCLLCGMQEGLRALDVKSLGDTGATFIIVTSGSNTVPQQELEELIRLSTERNIKINIVFYPVMEHRGLLAVDQGLQHLAQATYGQTISVMDEGVGNDSKVTMMVSLMDALLNSLRYVGPAKIFNTPMIIHGQSYPGGIESQVHGKFEVDNSMGPNIRIAIYYYDLNHVGNKIHITTPSGKRMSSVNIQEEDGDANVIFVNIHKAERGVWAYELENHATSHQSLYIQVTGTESEANKINLRVWTNKDHNAKNKTEPLSPTIIYAEVKDGMLPVLNAKVVAKLKRLGTDTSGNTYPAVYIHLLDSGLGDPDITGGDGVYSRYLPNIEILGQYELSFLIDHNNGLAVKPVKNVLTRNARVYQNTEKDCCGSIINYEHVTPVQAFKRIKIYGSIVISTINVKGDTMPPNRILDLRSTINLKPHKVTLHWTAPGNDYDWGRANRYEVTMATTWKDAYSFSGEKITGMPVPLSFGSDQIVDLVISKYDEQIFIAVRAIDDSDNYGSISNIISMLIPSPPTTTVAPTTPIIMGSSIIPNEPIGEGITQPLRVVAFSFDDMAIIIGSVMGFLITIAIFAILCYLQVIRHKPDSTKESDSGENVTQNKTSPNIIDHNQTHESIESDIKESNTGRSLSPVPSWTASKLLQEHEQRLCVTNSLLTDDNNTVSFHNIQGSFPDVTLTSGNAYSYQEASIDHSEPPAYNVYSEYSYDYNPNYSHDDLPPYTQQGPLLQTAVSHSNEHNPATTIYQNDLQSYIENPELNFPTPPPAMYAIYANELAPENIASIGKVPPPVAPKPSLAVRAATATAVINAKHRNVTQV</sequence>
<reference evidence="6 7" key="1">
    <citation type="submission" date="2024-05" db="EMBL/GenBank/DDBJ databases">
        <authorList>
            <person name="Wallberg A."/>
        </authorList>
    </citation>
    <scope>NUCLEOTIDE SEQUENCE [LARGE SCALE GENOMIC DNA]</scope>
</reference>
<feature type="domain" description="VWFA" evidence="4">
    <location>
        <begin position="271"/>
        <end position="411"/>
    </location>
</feature>
<feature type="domain" description="Calcium-activated chloride channel N-terminal" evidence="5">
    <location>
        <begin position="27"/>
        <end position="180"/>
    </location>
</feature>
<dbReference type="InterPro" id="IPR036465">
    <property type="entry name" value="vWFA_dom_sf"/>
</dbReference>
<evidence type="ECO:0000256" key="2">
    <source>
        <dbReference type="SAM" id="Phobius"/>
    </source>
</evidence>
<keyword evidence="2" id="KW-1133">Transmembrane helix</keyword>
<evidence type="ECO:0000313" key="7">
    <source>
        <dbReference type="Proteomes" id="UP001497623"/>
    </source>
</evidence>
<dbReference type="InterPro" id="IPR013642">
    <property type="entry name" value="CLCA_N"/>
</dbReference>
<dbReference type="SUPFAM" id="SSF53300">
    <property type="entry name" value="vWA-like"/>
    <property type="match status" value="1"/>
</dbReference>
<dbReference type="InterPro" id="IPR002035">
    <property type="entry name" value="VWF_A"/>
</dbReference>
<feature type="domain" description="Calcium-activated chloride channel N-terminal" evidence="5">
    <location>
        <begin position="207"/>
        <end position="247"/>
    </location>
</feature>
<organism evidence="6 7">
    <name type="scientific">Meganyctiphanes norvegica</name>
    <name type="common">Northern krill</name>
    <name type="synonym">Thysanopoda norvegica</name>
    <dbReference type="NCBI Taxonomy" id="48144"/>
    <lineage>
        <taxon>Eukaryota</taxon>
        <taxon>Metazoa</taxon>
        <taxon>Ecdysozoa</taxon>
        <taxon>Arthropoda</taxon>
        <taxon>Crustacea</taxon>
        <taxon>Multicrustacea</taxon>
        <taxon>Malacostraca</taxon>
        <taxon>Eumalacostraca</taxon>
        <taxon>Eucarida</taxon>
        <taxon>Euphausiacea</taxon>
        <taxon>Euphausiidae</taxon>
        <taxon>Meganyctiphanes</taxon>
    </lineage>
</organism>
<keyword evidence="2" id="KW-0812">Transmembrane</keyword>
<evidence type="ECO:0000256" key="3">
    <source>
        <dbReference type="SAM" id="SignalP"/>
    </source>
</evidence>
<dbReference type="EMBL" id="CAXKWB010015856">
    <property type="protein sequence ID" value="CAL4114645.1"/>
    <property type="molecule type" value="Genomic_DNA"/>
</dbReference>
<feature type="transmembrane region" description="Helical" evidence="2">
    <location>
        <begin position="904"/>
        <end position="927"/>
    </location>
</feature>
<dbReference type="Proteomes" id="UP001497623">
    <property type="component" value="Unassembled WGS sequence"/>
</dbReference>
<proteinExistence type="predicted"/>
<dbReference type="Gene3D" id="3.40.50.410">
    <property type="entry name" value="von Willebrand factor, type A domain"/>
    <property type="match status" value="1"/>
</dbReference>
<feature type="signal peptide" evidence="3">
    <location>
        <begin position="1"/>
        <end position="20"/>
    </location>
</feature>
<keyword evidence="3" id="KW-0732">Signal</keyword>
<evidence type="ECO:0000313" key="6">
    <source>
        <dbReference type="EMBL" id="CAL4114645.1"/>
    </source>
</evidence>
<protein>
    <submittedName>
        <fullName evidence="6">Uncharacterized protein</fullName>
    </submittedName>
</protein>
<feature type="compositionally biased region" description="Basic and acidic residues" evidence="1">
    <location>
        <begin position="959"/>
        <end position="973"/>
    </location>
</feature>
<evidence type="ECO:0000256" key="1">
    <source>
        <dbReference type="SAM" id="MobiDB-lite"/>
    </source>
</evidence>
<evidence type="ECO:0000259" key="4">
    <source>
        <dbReference type="Pfam" id="PF00092"/>
    </source>
</evidence>
<feature type="compositionally biased region" description="Polar residues" evidence="1">
    <location>
        <begin position="943"/>
        <end position="958"/>
    </location>
</feature>
<keyword evidence="7" id="KW-1185">Reference proteome</keyword>
<accession>A0AAV2R3Q1</accession>
<dbReference type="Pfam" id="PF00092">
    <property type="entry name" value="VWA"/>
    <property type="match status" value="1"/>
</dbReference>
<feature type="chain" id="PRO_5043696563" evidence="3">
    <location>
        <begin position="21"/>
        <end position="1164"/>
    </location>
</feature>
<keyword evidence="2" id="KW-0472">Membrane</keyword>